<dbReference type="EMBL" id="SLXT01000066">
    <property type="protein sequence ID" value="TCP54384.1"/>
    <property type="molecule type" value="Genomic_DNA"/>
</dbReference>
<gene>
    <name evidence="1" type="ORF">EDD73_1663</name>
</gene>
<name>A0A4R2QYG7_9FIRM</name>
<proteinExistence type="predicted"/>
<organism evidence="1 2">
    <name type="scientific">Heliophilum fasciatum</name>
    <dbReference type="NCBI Taxonomy" id="35700"/>
    <lineage>
        <taxon>Bacteria</taxon>
        <taxon>Bacillati</taxon>
        <taxon>Bacillota</taxon>
        <taxon>Clostridia</taxon>
        <taxon>Eubacteriales</taxon>
        <taxon>Heliobacteriaceae</taxon>
        <taxon>Heliophilum</taxon>
    </lineage>
</organism>
<comment type="caution">
    <text evidence="1">The sequence shown here is derived from an EMBL/GenBank/DDBJ whole genome shotgun (WGS) entry which is preliminary data.</text>
</comment>
<evidence type="ECO:0000313" key="1">
    <source>
        <dbReference type="EMBL" id="TCP54384.1"/>
    </source>
</evidence>
<dbReference type="AlphaFoldDB" id="A0A4R2QYG7"/>
<feature type="non-terminal residue" evidence="1">
    <location>
        <position position="36"/>
    </location>
</feature>
<evidence type="ECO:0000313" key="2">
    <source>
        <dbReference type="Proteomes" id="UP000294813"/>
    </source>
</evidence>
<accession>A0A4R2QYG7</accession>
<sequence>MVVLRSLASMGAREKDPCEMIKQLGAVLNSAHNGIV</sequence>
<dbReference type="Proteomes" id="UP000294813">
    <property type="component" value="Unassembled WGS sequence"/>
</dbReference>
<protein>
    <submittedName>
        <fullName evidence="1">Uncharacterized protein</fullName>
    </submittedName>
</protein>
<keyword evidence="2" id="KW-1185">Reference proteome</keyword>
<reference evidence="1 2" key="1">
    <citation type="submission" date="2019-03" db="EMBL/GenBank/DDBJ databases">
        <title>Genomic Encyclopedia of Type Strains, Phase IV (KMG-IV): sequencing the most valuable type-strain genomes for metagenomic binning, comparative biology and taxonomic classification.</title>
        <authorList>
            <person name="Goeker M."/>
        </authorList>
    </citation>
    <scope>NUCLEOTIDE SEQUENCE [LARGE SCALE GENOMIC DNA]</scope>
    <source>
        <strain evidence="1 2">DSM 11170</strain>
    </source>
</reference>